<proteinExistence type="predicted"/>
<gene>
    <name evidence="3" type="ORF">BON22_0401</name>
</gene>
<organism evidence="3 4">
    <name type="scientific">Cyberlindnera fabianii</name>
    <name type="common">Yeast</name>
    <name type="synonym">Hansenula fabianii</name>
    <dbReference type="NCBI Taxonomy" id="36022"/>
    <lineage>
        <taxon>Eukaryota</taxon>
        <taxon>Fungi</taxon>
        <taxon>Dikarya</taxon>
        <taxon>Ascomycota</taxon>
        <taxon>Saccharomycotina</taxon>
        <taxon>Saccharomycetes</taxon>
        <taxon>Phaffomycetales</taxon>
        <taxon>Phaffomycetaceae</taxon>
        <taxon>Cyberlindnera</taxon>
    </lineage>
</organism>
<evidence type="ECO:0000259" key="2">
    <source>
        <dbReference type="Pfam" id="PF23010"/>
    </source>
</evidence>
<dbReference type="GO" id="GO:0046872">
    <property type="term" value="F:metal ion binding"/>
    <property type="evidence" value="ECO:0007669"/>
    <property type="project" value="UniProtKB-KW"/>
</dbReference>
<reference evidence="4" key="1">
    <citation type="journal article" date="2017" name="Genome Announc.">
        <title>Genome sequences of Cyberlindnera fabianii 65, Pichia kudriavzevii 129, and Saccharomyces cerevisiae 131 isolated from fermented masau fruits in Zimbabwe.</title>
        <authorList>
            <person name="van Rijswijck I.M.H."/>
            <person name="Derks M.F.L."/>
            <person name="Abee T."/>
            <person name="de Ridder D."/>
            <person name="Smid E.J."/>
        </authorList>
    </citation>
    <scope>NUCLEOTIDE SEQUENCE [LARGE SCALE GENOMIC DNA]</scope>
    <source>
        <strain evidence="4">65</strain>
    </source>
</reference>
<evidence type="ECO:0000313" key="4">
    <source>
        <dbReference type="Proteomes" id="UP000189513"/>
    </source>
</evidence>
<evidence type="ECO:0000256" key="1">
    <source>
        <dbReference type="ARBA" id="ARBA00022723"/>
    </source>
</evidence>
<dbReference type="AlphaFoldDB" id="A0A1V2LCK4"/>
<dbReference type="EMBL" id="MPUK01000001">
    <property type="protein sequence ID" value="ONH69603.1"/>
    <property type="molecule type" value="Genomic_DNA"/>
</dbReference>
<sequence>MANMAHSLYSTESFVSSQSSFFDNHDDALSASTASLNTVPPKALFFNPAIPLSYHKHHIRLYSDDNTFSTILKEDELCTVRDVLELLSRKYEMEDVIIILKDELTGHRRVLQNDDKIVKIQNRLFRSMWIDEDLLPTATLRFSHNFKFLIHKF</sequence>
<dbReference type="InterPro" id="IPR055071">
    <property type="entry name" value="RA_PHLPP-like"/>
</dbReference>
<feature type="domain" description="PHLPP-like RA" evidence="2">
    <location>
        <begin position="59"/>
        <end position="128"/>
    </location>
</feature>
<dbReference type="Pfam" id="PF23010">
    <property type="entry name" value="RA_3"/>
    <property type="match status" value="1"/>
</dbReference>
<comment type="caution">
    <text evidence="3">The sequence shown here is derived from an EMBL/GenBank/DDBJ whole genome shotgun (WGS) entry which is preliminary data.</text>
</comment>
<protein>
    <recommendedName>
        <fullName evidence="2">PHLPP-like RA domain-containing protein</fullName>
    </recommendedName>
</protein>
<name>A0A1V2LCK4_CYBFA</name>
<keyword evidence="4" id="KW-1185">Reference proteome</keyword>
<keyword evidence="1" id="KW-0479">Metal-binding</keyword>
<dbReference type="Proteomes" id="UP000189513">
    <property type="component" value="Unassembled WGS sequence"/>
</dbReference>
<accession>A0A1V2LCK4</accession>
<evidence type="ECO:0000313" key="3">
    <source>
        <dbReference type="EMBL" id="ONH69603.1"/>
    </source>
</evidence>
<dbReference type="VEuPathDB" id="FungiDB:BON22_0401"/>